<keyword evidence="5" id="KW-1185">Reference proteome</keyword>
<comment type="caution">
    <text evidence="3">The sequence shown here is derived from an EMBL/GenBank/DDBJ whole genome shotgun (WGS) entry which is preliminary data.</text>
</comment>
<evidence type="ECO:0000256" key="1">
    <source>
        <dbReference type="SAM" id="MobiDB-lite"/>
    </source>
</evidence>
<gene>
    <name evidence="3" type="ORF">TIFTF001_037506</name>
    <name evidence="4" type="ORF">TIFTF001_037511</name>
</gene>
<feature type="chain" id="PRO_5041851780" description="Secreted protein" evidence="2">
    <location>
        <begin position="24"/>
        <end position="89"/>
    </location>
</feature>
<reference evidence="3" key="1">
    <citation type="submission" date="2023-07" db="EMBL/GenBank/DDBJ databases">
        <title>draft genome sequence of fig (Ficus carica).</title>
        <authorList>
            <person name="Takahashi T."/>
            <person name="Nishimura K."/>
        </authorList>
    </citation>
    <scope>NUCLEOTIDE SEQUENCE</scope>
</reference>
<evidence type="ECO:0000313" key="5">
    <source>
        <dbReference type="Proteomes" id="UP001187192"/>
    </source>
</evidence>
<proteinExistence type="predicted"/>
<feature type="compositionally biased region" description="Basic and acidic residues" evidence="1">
    <location>
        <begin position="63"/>
        <end position="74"/>
    </location>
</feature>
<dbReference type="EMBL" id="BTGU01000617">
    <property type="protein sequence ID" value="GMN68453.1"/>
    <property type="molecule type" value="Genomic_DNA"/>
</dbReference>
<dbReference type="AlphaFoldDB" id="A0AA88JC67"/>
<feature type="region of interest" description="Disordered" evidence="1">
    <location>
        <begin position="24"/>
        <end position="46"/>
    </location>
</feature>
<dbReference type="PROSITE" id="PS51257">
    <property type="entry name" value="PROKAR_LIPOPROTEIN"/>
    <property type="match status" value="1"/>
</dbReference>
<organism evidence="3 5">
    <name type="scientific">Ficus carica</name>
    <name type="common">Common fig</name>
    <dbReference type="NCBI Taxonomy" id="3494"/>
    <lineage>
        <taxon>Eukaryota</taxon>
        <taxon>Viridiplantae</taxon>
        <taxon>Streptophyta</taxon>
        <taxon>Embryophyta</taxon>
        <taxon>Tracheophyta</taxon>
        <taxon>Spermatophyta</taxon>
        <taxon>Magnoliopsida</taxon>
        <taxon>eudicotyledons</taxon>
        <taxon>Gunneridae</taxon>
        <taxon>Pentapetalae</taxon>
        <taxon>rosids</taxon>
        <taxon>fabids</taxon>
        <taxon>Rosales</taxon>
        <taxon>Moraceae</taxon>
        <taxon>Ficeae</taxon>
        <taxon>Ficus</taxon>
    </lineage>
</organism>
<evidence type="ECO:0000313" key="4">
    <source>
        <dbReference type="EMBL" id="GMN68453.1"/>
    </source>
</evidence>
<feature type="signal peptide" evidence="2">
    <location>
        <begin position="1"/>
        <end position="23"/>
    </location>
</feature>
<feature type="compositionally biased region" description="Polar residues" evidence="1">
    <location>
        <begin position="76"/>
        <end position="89"/>
    </location>
</feature>
<protein>
    <recommendedName>
        <fullName evidence="6">Secreted protein</fullName>
    </recommendedName>
</protein>
<dbReference type="Proteomes" id="UP001187192">
    <property type="component" value="Unassembled WGS sequence"/>
</dbReference>
<dbReference type="EMBL" id="BTGU01000616">
    <property type="protein sequence ID" value="GMN68450.1"/>
    <property type="molecule type" value="Genomic_DNA"/>
</dbReference>
<name>A0AA88JC67_FICCA</name>
<sequence length="89" mass="9538">MRTLLVISAALLLALACLQATDANPKYTQPVDPEGRKPSGRAAAVISGGGRRLLEANVVVSAPKKDEDPYEHRTFYSPQQVPKNSPSAH</sequence>
<dbReference type="Gramene" id="FCD_00025508-RA">
    <property type="protein sequence ID" value="FCD_00025508-RA:cds"/>
    <property type="gene ID" value="FCD_00025508"/>
</dbReference>
<feature type="region of interest" description="Disordered" evidence="1">
    <location>
        <begin position="62"/>
        <end position="89"/>
    </location>
</feature>
<accession>A0AA88JC67</accession>
<evidence type="ECO:0008006" key="6">
    <source>
        <dbReference type="Google" id="ProtNLM"/>
    </source>
</evidence>
<evidence type="ECO:0000256" key="2">
    <source>
        <dbReference type="SAM" id="SignalP"/>
    </source>
</evidence>
<evidence type="ECO:0000313" key="3">
    <source>
        <dbReference type="EMBL" id="GMN68450.1"/>
    </source>
</evidence>
<keyword evidence="2" id="KW-0732">Signal</keyword>